<feature type="transmembrane region" description="Helical" evidence="5">
    <location>
        <begin position="118"/>
        <end position="140"/>
    </location>
</feature>
<evidence type="ECO:0000313" key="6">
    <source>
        <dbReference type="EMBL" id="NBR93344.1"/>
    </source>
</evidence>
<dbReference type="PROSITE" id="PS01218">
    <property type="entry name" value="TATC"/>
    <property type="match status" value="1"/>
</dbReference>
<evidence type="ECO:0000256" key="4">
    <source>
        <dbReference type="ARBA" id="ARBA00023136"/>
    </source>
</evidence>
<dbReference type="EMBL" id="RFXN01000003">
    <property type="protein sequence ID" value="NBR93344.1"/>
    <property type="molecule type" value="Genomic_DNA"/>
</dbReference>
<reference evidence="6" key="1">
    <citation type="submission" date="2018-10" db="EMBL/GenBank/DDBJ databases">
        <title>Iterative Subtractive Binning of Freshwater Chronoseries Metagenomes Recovers Nearly Complete Genomes from over Four Hundred Novel Species.</title>
        <authorList>
            <person name="Rodriguez-R L.M."/>
            <person name="Tsementzi D."/>
            <person name="Luo C."/>
            <person name="Konstantinidis K.T."/>
        </authorList>
    </citation>
    <scope>NUCLEOTIDE SEQUENCE</scope>
    <source>
        <strain evidence="6">WB5_2A_028</strain>
    </source>
</reference>
<feature type="transmembrane region" description="Helical" evidence="5">
    <location>
        <begin position="203"/>
        <end position="220"/>
    </location>
</feature>
<comment type="function">
    <text evidence="5">Part of the twin-arginine translocation (Tat) system that transports large folded proteins containing a characteristic twin-arginine motif in their signal peptide across membranes. Together with TatB, TatC is part of a receptor directly interacting with Tat signal peptides.</text>
</comment>
<keyword evidence="5" id="KW-0813">Transport</keyword>
<feature type="transmembrane region" description="Helical" evidence="5">
    <location>
        <begin position="85"/>
        <end position="106"/>
    </location>
</feature>
<dbReference type="AlphaFoldDB" id="A0A965GBE2"/>
<dbReference type="NCBIfam" id="TIGR00945">
    <property type="entry name" value="tatC"/>
    <property type="match status" value="1"/>
</dbReference>
<keyword evidence="5" id="KW-1003">Cell membrane</keyword>
<dbReference type="PANTHER" id="PTHR30371:SF0">
    <property type="entry name" value="SEC-INDEPENDENT PROTEIN TRANSLOCASE PROTEIN TATC, CHLOROPLASTIC-RELATED"/>
    <property type="match status" value="1"/>
</dbReference>
<dbReference type="GO" id="GO:0065002">
    <property type="term" value="P:intracellular protein transmembrane transport"/>
    <property type="evidence" value="ECO:0007669"/>
    <property type="project" value="TreeGrafter"/>
</dbReference>
<keyword evidence="4 5" id="KW-0472">Membrane</keyword>
<keyword evidence="3 5" id="KW-1133">Transmembrane helix</keyword>
<name>A0A965GBE2_9PROT</name>
<comment type="caution">
    <text evidence="6">The sequence shown here is derived from an EMBL/GenBank/DDBJ whole genome shotgun (WGS) entry which is preliminary data.</text>
</comment>
<dbReference type="InterPro" id="IPR002033">
    <property type="entry name" value="TatC"/>
</dbReference>
<feature type="transmembrane region" description="Helical" evidence="5">
    <location>
        <begin position="226"/>
        <end position="247"/>
    </location>
</feature>
<comment type="similarity">
    <text evidence="5">Belongs to the TatC family.</text>
</comment>
<evidence type="ECO:0000256" key="1">
    <source>
        <dbReference type="ARBA" id="ARBA00004141"/>
    </source>
</evidence>
<feature type="transmembrane region" description="Helical" evidence="5">
    <location>
        <begin position="25"/>
        <end position="43"/>
    </location>
</feature>
<gene>
    <name evidence="5 6" type="primary">tatC</name>
    <name evidence="6" type="ORF">EBT44_00520</name>
</gene>
<dbReference type="Proteomes" id="UP000740727">
    <property type="component" value="Unassembled WGS sequence"/>
</dbReference>
<comment type="subcellular location">
    <subcellularLocation>
        <location evidence="5">Cell membrane</location>
        <topology evidence="5">Multi-pass membrane protein</topology>
    </subcellularLocation>
    <subcellularLocation>
        <location evidence="1">Membrane</location>
        <topology evidence="1">Multi-pass membrane protein</topology>
    </subcellularLocation>
</comment>
<keyword evidence="5" id="KW-0811">Translocation</keyword>
<dbReference type="PRINTS" id="PR01840">
    <property type="entry name" value="TATCFAMILY"/>
</dbReference>
<keyword evidence="5" id="KW-0653">Protein transport</keyword>
<dbReference type="Pfam" id="PF00902">
    <property type="entry name" value="TatC"/>
    <property type="match status" value="1"/>
</dbReference>
<dbReference type="GO" id="GO:0009977">
    <property type="term" value="F:proton motive force dependent protein transmembrane transporter activity"/>
    <property type="evidence" value="ECO:0007669"/>
    <property type="project" value="TreeGrafter"/>
</dbReference>
<dbReference type="GO" id="GO:0043953">
    <property type="term" value="P:protein transport by the Tat complex"/>
    <property type="evidence" value="ECO:0007669"/>
    <property type="project" value="UniProtKB-UniRule"/>
</dbReference>
<comment type="subunit">
    <text evidence="5">The Tat system comprises two distinct complexes: a TatABC complex, containing multiple copies of TatA, TatB and TatC subunits, and a separate TatA complex, containing only TatA subunits. Substrates initially bind to the TatABC complex, which probably triggers association of the separate TatA complex to form the active translocon.</text>
</comment>
<evidence type="ECO:0000256" key="5">
    <source>
        <dbReference type="HAMAP-Rule" id="MF_00902"/>
    </source>
</evidence>
<accession>A0A965GBE2</accession>
<sequence>MSINGEIDPSKAPVLAHLRELRKRVFKSALGVLLLAIVGWVFYNQIILKLAQPICGKNGELNDLKECTSLYVSGVLGPLNLQIKVALLVGVILAAPIWLYQIWAFVLPGLKKREKTLAFAFFVGAIPFFAAGVTLGYYILPVAIKVLLGFTPDNLNNLIRFDDYLDFVLRVILLFGIAFELPVFLLALNAAGALTGRAILKPWRVAVFLIFLFVAAFTPTGDPLTMLALALPLCALYLSAGGICLLIDKRREKKSLANNEG</sequence>
<feature type="transmembrane region" description="Helical" evidence="5">
    <location>
        <begin position="167"/>
        <end position="191"/>
    </location>
</feature>
<proteinExistence type="inferred from homology"/>
<dbReference type="HAMAP" id="MF_00902">
    <property type="entry name" value="TatC"/>
    <property type="match status" value="1"/>
</dbReference>
<dbReference type="InterPro" id="IPR019820">
    <property type="entry name" value="Sec-indep_translocase_CS"/>
</dbReference>
<evidence type="ECO:0000256" key="3">
    <source>
        <dbReference type="ARBA" id="ARBA00022989"/>
    </source>
</evidence>
<dbReference type="PANTHER" id="PTHR30371">
    <property type="entry name" value="SEC-INDEPENDENT PROTEIN TRANSLOCASE PROTEIN TATC"/>
    <property type="match status" value="1"/>
</dbReference>
<protein>
    <recommendedName>
        <fullName evidence="5">Sec-independent protein translocase protein TatC</fullName>
    </recommendedName>
</protein>
<dbReference type="GO" id="GO:0033281">
    <property type="term" value="C:TAT protein transport complex"/>
    <property type="evidence" value="ECO:0007669"/>
    <property type="project" value="UniProtKB-UniRule"/>
</dbReference>
<organism evidence="6 7">
    <name type="scientific">Candidatus Fonsibacter lacus</name>
    <dbReference type="NCBI Taxonomy" id="2576439"/>
    <lineage>
        <taxon>Bacteria</taxon>
        <taxon>Pseudomonadati</taxon>
        <taxon>Pseudomonadota</taxon>
        <taxon>Alphaproteobacteria</taxon>
        <taxon>Candidatus Pelagibacterales</taxon>
        <taxon>Candidatus Pelagibacterales incertae sedis</taxon>
        <taxon>Candidatus Fonsibacter</taxon>
    </lineage>
</organism>
<evidence type="ECO:0000256" key="2">
    <source>
        <dbReference type="ARBA" id="ARBA00022692"/>
    </source>
</evidence>
<keyword evidence="2 5" id="KW-0812">Transmembrane</keyword>
<evidence type="ECO:0000313" key="7">
    <source>
        <dbReference type="Proteomes" id="UP000740727"/>
    </source>
</evidence>